<keyword evidence="1" id="KW-0812">Transmembrane</keyword>
<dbReference type="Proteomes" id="UP000324222">
    <property type="component" value="Unassembled WGS sequence"/>
</dbReference>
<sequence length="163" mass="18505">MTREGLIIRIAFNTFDRQNVFYAKRLMGSGLIMTPLLTRVAIFFVVHTTAGSPLQVAADVMVKPTPVNEDEVTVKDHTSIVNSKHEEREKNREGHLKLTCNFLETNPVKVGRHWMHDGDMLLTAEQWQVITGRKATGNVFRRWPKDEVTGLVNVPFLFADNGM</sequence>
<keyword evidence="3" id="KW-1185">Reference proteome</keyword>
<accession>A0A5B7G6G2</accession>
<protein>
    <submittedName>
        <fullName evidence="2">Uncharacterized protein</fullName>
    </submittedName>
</protein>
<gene>
    <name evidence="2" type="ORF">E2C01_047032</name>
</gene>
<comment type="caution">
    <text evidence="2">The sequence shown here is derived from an EMBL/GenBank/DDBJ whole genome shotgun (WGS) entry which is preliminary data.</text>
</comment>
<reference evidence="2 3" key="1">
    <citation type="submission" date="2019-05" db="EMBL/GenBank/DDBJ databases">
        <title>Another draft genome of Portunus trituberculatus and its Hox gene families provides insights of decapod evolution.</title>
        <authorList>
            <person name="Jeong J.-H."/>
            <person name="Song I."/>
            <person name="Kim S."/>
            <person name="Choi T."/>
            <person name="Kim D."/>
            <person name="Ryu S."/>
            <person name="Kim W."/>
        </authorList>
    </citation>
    <scope>NUCLEOTIDE SEQUENCE [LARGE SCALE GENOMIC DNA]</scope>
    <source>
        <tissue evidence="2">Muscle</tissue>
    </source>
</reference>
<keyword evidence="1" id="KW-0472">Membrane</keyword>
<organism evidence="2 3">
    <name type="scientific">Portunus trituberculatus</name>
    <name type="common">Swimming crab</name>
    <name type="synonym">Neptunus trituberculatus</name>
    <dbReference type="NCBI Taxonomy" id="210409"/>
    <lineage>
        <taxon>Eukaryota</taxon>
        <taxon>Metazoa</taxon>
        <taxon>Ecdysozoa</taxon>
        <taxon>Arthropoda</taxon>
        <taxon>Crustacea</taxon>
        <taxon>Multicrustacea</taxon>
        <taxon>Malacostraca</taxon>
        <taxon>Eumalacostraca</taxon>
        <taxon>Eucarida</taxon>
        <taxon>Decapoda</taxon>
        <taxon>Pleocyemata</taxon>
        <taxon>Brachyura</taxon>
        <taxon>Eubrachyura</taxon>
        <taxon>Portunoidea</taxon>
        <taxon>Portunidae</taxon>
        <taxon>Portuninae</taxon>
        <taxon>Portunus</taxon>
    </lineage>
</organism>
<dbReference type="AlphaFoldDB" id="A0A5B7G6G2"/>
<evidence type="ECO:0000313" key="3">
    <source>
        <dbReference type="Proteomes" id="UP000324222"/>
    </source>
</evidence>
<dbReference type="EMBL" id="VSRR010011411">
    <property type="protein sequence ID" value="MPC53147.1"/>
    <property type="molecule type" value="Genomic_DNA"/>
</dbReference>
<evidence type="ECO:0000313" key="2">
    <source>
        <dbReference type="EMBL" id="MPC53147.1"/>
    </source>
</evidence>
<name>A0A5B7G6G2_PORTR</name>
<keyword evidence="1" id="KW-1133">Transmembrane helix</keyword>
<dbReference type="OrthoDB" id="10017459at2759"/>
<feature type="transmembrane region" description="Helical" evidence="1">
    <location>
        <begin position="26"/>
        <end position="46"/>
    </location>
</feature>
<proteinExistence type="predicted"/>
<evidence type="ECO:0000256" key="1">
    <source>
        <dbReference type="SAM" id="Phobius"/>
    </source>
</evidence>